<gene>
    <name evidence="1" type="ORF">SDC9_174866</name>
</gene>
<evidence type="ECO:0000313" key="1">
    <source>
        <dbReference type="EMBL" id="MPN27433.1"/>
    </source>
</evidence>
<proteinExistence type="predicted"/>
<organism evidence="1">
    <name type="scientific">bioreactor metagenome</name>
    <dbReference type="NCBI Taxonomy" id="1076179"/>
    <lineage>
        <taxon>unclassified sequences</taxon>
        <taxon>metagenomes</taxon>
        <taxon>ecological metagenomes</taxon>
    </lineage>
</organism>
<accession>A0A645GUW5</accession>
<comment type="caution">
    <text evidence="1">The sequence shown here is derived from an EMBL/GenBank/DDBJ whole genome shotgun (WGS) entry which is preliminary data.</text>
</comment>
<dbReference type="AntiFam" id="ANF00205">
    <property type="entry name" value="Shadow ORF (opposite nemA)"/>
</dbReference>
<dbReference type="AlphaFoldDB" id="A0A645GUW5"/>
<protein>
    <submittedName>
        <fullName evidence="1">Uncharacterized protein</fullName>
    </submittedName>
</protein>
<dbReference type="EMBL" id="VSSQ01077329">
    <property type="protein sequence ID" value="MPN27433.1"/>
    <property type="molecule type" value="Genomic_DNA"/>
</dbReference>
<name>A0A645GUW5_9ZZZZ</name>
<sequence>MLNHQGFGPAANQAADALSDLFGFPGPSLVAPVRVGDQLAGHPNHIGLTLRDDLLAVFGRTQGMAGDYRDVHRFFHGLGRIGIPSFGVVHRIHHRLGNVKDPRGNIQSGDPRFFQLHCNADGFLQLPAVIPPFFPGIPDENREIFATFYFDPVDDFQYEPHAVLKLTSEPIVPGVGSGAQELRDHIAVRSVQFHRVKPRFLHPPGCFGKLFNQIVYLFHRHFPGDLAM</sequence>
<reference evidence="1" key="1">
    <citation type="submission" date="2019-08" db="EMBL/GenBank/DDBJ databases">
        <authorList>
            <person name="Kucharzyk K."/>
            <person name="Murdoch R.W."/>
            <person name="Higgins S."/>
            <person name="Loffler F."/>
        </authorList>
    </citation>
    <scope>NUCLEOTIDE SEQUENCE</scope>
</reference>